<dbReference type="RefSeq" id="WP_138951696.1">
    <property type="nucleotide sequence ID" value="NZ_CP040749.1"/>
</dbReference>
<keyword evidence="4" id="KW-1185">Reference proteome</keyword>
<protein>
    <submittedName>
        <fullName evidence="3">TPM domain-containing protein</fullName>
    </submittedName>
</protein>
<evidence type="ECO:0000313" key="4">
    <source>
        <dbReference type="Proteomes" id="UP000306229"/>
    </source>
</evidence>
<dbReference type="PANTHER" id="PTHR30373">
    <property type="entry name" value="UPF0603 PROTEIN YGCG"/>
    <property type="match status" value="1"/>
</dbReference>
<keyword evidence="1" id="KW-1133">Transmembrane helix</keyword>
<organism evidence="3 4">
    <name type="scientific">Aureibaculum algae</name>
    <dbReference type="NCBI Taxonomy" id="2584122"/>
    <lineage>
        <taxon>Bacteria</taxon>
        <taxon>Pseudomonadati</taxon>
        <taxon>Bacteroidota</taxon>
        <taxon>Flavobacteriia</taxon>
        <taxon>Flavobacteriales</taxon>
        <taxon>Flavobacteriaceae</taxon>
        <taxon>Aureibaculum</taxon>
    </lineage>
</organism>
<dbReference type="Gene3D" id="3.10.310.50">
    <property type="match status" value="1"/>
</dbReference>
<name>A0A5B7TZF6_9FLAO</name>
<feature type="transmembrane region" description="Helical" evidence="1">
    <location>
        <begin position="178"/>
        <end position="196"/>
    </location>
</feature>
<evidence type="ECO:0000313" key="3">
    <source>
        <dbReference type="EMBL" id="QCX40576.1"/>
    </source>
</evidence>
<gene>
    <name evidence="3" type="ORF">FF125_19825</name>
</gene>
<reference evidence="3 4" key="1">
    <citation type="submission" date="2019-05" db="EMBL/GenBank/DDBJ databases">
        <title>Algicella ahnfeltiae gen. nov., sp. nov., a novel marine bacterium of the family Flavobacteriaceae isolated from a red alga.</title>
        <authorList>
            <person name="Nedashkovskaya O.I."/>
            <person name="Kukhlevskiy A.D."/>
            <person name="Kim S.-G."/>
            <person name="Zhukova N.V."/>
            <person name="Mikhailov V.V."/>
        </authorList>
    </citation>
    <scope>NUCLEOTIDE SEQUENCE [LARGE SCALE GENOMIC DNA]</scope>
    <source>
        <strain evidence="3 4">10Alg115</strain>
    </source>
</reference>
<dbReference type="Proteomes" id="UP000306229">
    <property type="component" value="Chromosome"/>
</dbReference>
<proteinExistence type="predicted"/>
<sequence length="267" mass="28223">MDKTRFKYFHFIIIAFLLFGFSIQSFSQDIPEKKHPDKAVQDYVNLLSDNEQRQLNLKLKNYADTTSTGIAIAIRDDIVDDINFYGAQMLAAWGLGQAKEDNGVLIVLDTNQRKVAISTGYGVEHLLTDALSKRIIETIITPQFKQGNYYEGLDRATSAIMQILNGEYKGTPQGDGGGGIPVVFIIIFVIVLLIILSGRNKRNGGNGGNKRNGATQSILEAIILSRAGRGGFGGGGFGGGFGGGSSGGGFGGFGGGMGGGGGASGSW</sequence>
<keyword evidence="1" id="KW-0472">Membrane</keyword>
<dbReference type="AlphaFoldDB" id="A0A5B7TZF6"/>
<dbReference type="InterPro" id="IPR007621">
    <property type="entry name" value="TPM_dom"/>
</dbReference>
<dbReference type="PANTHER" id="PTHR30373:SF2">
    <property type="entry name" value="UPF0603 PROTEIN YGCG"/>
    <property type="match status" value="1"/>
</dbReference>
<dbReference type="Pfam" id="PF04536">
    <property type="entry name" value="TPM_phosphatase"/>
    <property type="match status" value="1"/>
</dbReference>
<accession>A0A5B7TZF6</accession>
<feature type="domain" description="TPM" evidence="2">
    <location>
        <begin position="40"/>
        <end position="162"/>
    </location>
</feature>
<keyword evidence="1" id="KW-0812">Transmembrane</keyword>
<evidence type="ECO:0000256" key="1">
    <source>
        <dbReference type="SAM" id="Phobius"/>
    </source>
</evidence>
<evidence type="ECO:0000259" key="2">
    <source>
        <dbReference type="Pfam" id="PF04536"/>
    </source>
</evidence>
<dbReference type="KEGG" id="fbe:FF125_19825"/>
<dbReference type="OrthoDB" id="9810918at2"/>
<dbReference type="EMBL" id="CP040749">
    <property type="protein sequence ID" value="QCX40576.1"/>
    <property type="molecule type" value="Genomic_DNA"/>
</dbReference>